<evidence type="ECO:0000256" key="10">
    <source>
        <dbReference type="ARBA" id="ARBA00023137"/>
    </source>
</evidence>
<keyword evidence="10" id="KW-0829">Tyrosine-protein kinase</keyword>
<proteinExistence type="inferred from homology"/>
<evidence type="ECO:0000259" key="14">
    <source>
        <dbReference type="Pfam" id="PF13614"/>
    </source>
</evidence>
<dbReference type="PANTHER" id="PTHR32309">
    <property type="entry name" value="TYROSINE-PROTEIN KINASE"/>
    <property type="match status" value="1"/>
</dbReference>
<dbReference type="CDD" id="cd05387">
    <property type="entry name" value="BY-kinase"/>
    <property type="match status" value="1"/>
</dbReference>
<dbReference type="InterPro" id="IPR027417">
    <property type="entry name" value="P-loop_NTPase"/>
</dbReference>
<evidence type="ECO:0000256" key="5">
    <source>
        <dbReference type="ARBA" id="ARBA00022679"/>
    </source>
</evidence>
<comment type="catalytic activity">
    <reaction evidence="13">
        <text>L-tyrosyl-[protein] + ATP = O-phospho-L-tyrosyl-[protein] + ADP + H(+)</text>
        <dbReference type="Rhea" id="RHEA:10596"/>
        <dbReference type="Rhea" id="RHEA-COMP:10136"/>
        <dbReference type="Rhea" id="RHEA-COMP:20101"/>
        <dbReference type="ChEBI" id="CHEBI:15378"/>
        <dbReference type="ChEBI" id="CHEBI:30616"/>
        <dbReference type="ChEBI" id="CHEBI:46858"/>
        <dbReference type="ChEBI" id="CHEBI:61978"/>
        <dbReference type="ChEBI" id="CHEBI:456216"/>
        <dbReference type="EC" id="2.7.10.2"/>
    </reaction>
</comment>
<dbReference type="AlphaFoldDB" id="A0AAW9K4L9"/>
<dbReference type="EMBL" id="JAVBVO010000003">
    <property type="protein sequence ID" value="MDZ5758637.1"/>
    <property type="molecule type" value="Genomic_DNA"/>
</dbReference>
<reference evidence="15" key="1">
    <citation type="submission" date="2023-08" db="EMBL/GenBank/DDBJ databases">
        <title>Genomic characterization of piscicolin 126 produced by Carnobacterium maltaromaticum CM22 strain isolated from salmon (Salmo salar).</title>
        <authorList>
            <person name="Gonzalez-Gragera E."/>
            <person name="Garcia-Lopez J.D."/>
            <person name="Teso-Perez C."/>
            <person name="Gimenez-Hernandez I."/>
            <person name="Peralta-Sanchez J.M."/>
            <person name="Valdivia E."/>
            <person name="Montalban-Lopez M."/>
            <person name="Martin-Platero A.M."/>
            <person name="Banos A."/>
            <person name="Martinez-Bueno M."/>
        </authorList>
    </citation>
    <scope>NUCLEOTIDE SEQUENCE</scope>
    <source>
        <strain evidence="15">CM22</strain>
    </source>
</reference>
<keyword evidence="9" id="KW-0972">Capsule biogenesis/degradation</keyword>
<sequence>MFKFKTNKEQLIESQKNGASLVTVTKPNSVVAEQFRTIRTNIQFSMIDRDLKSLIFTSSGPGEGKSTTSANLAVVFATQGKRVLLVDADMRKPSVNKTFKLSNHEGLTTLLTEKEVVLGDVVHETNTENLFILTSGPIPPNPSELLDSKKMNRVIEILEETFDLVIFDMPPIVSVTDAQIMASKTDGTVFVIRNGIATKEAVLKAKQLLDIVNANVVGTIFNGLEKRKDKAYKYYGIEGEN</sequence>
<name>A0AAW9K4L9_CARML</name>
<protein>
    <recommendedName>
        <fullName evidence="4">Tyrosine-protein kinase CpsD</fullName>
        <ecNumber evidence="3">2.7.10.2</ecNumber>
    </recommendedName>
</protein>
<evidence type="ECO:0000256" key="8">
    <source>
        <dbReference type="ARBA" id="ARBA00022840"/>
    </source>
</evidence>
<evidence type="ECO:0000313" key="15">
    <source>
        <dbReference type="EMBL" id="MDZ5758637.1"/>
    </source>
</evidence>
<comment type="function">
    <text evidence="12">Involved in the regulation of capsular polysaccharide biosynthesis. Autophosphorylation of CpsD attenuates its activity and reduces the level of encapsulation. May be part of a complex that directs the coordinated polymerization and export to the cell surface of the capsular polysaccharide.</text>
</comment>
<keyword evidence="5 15" id="KW-0808">Transferase</keyword>
<dbReference type="InterPro" id="IPR050445">
    <property type="entry name" value="Bact_polysacc_biosynth/exp"/>
</dbReference>
<gene>
    <name evidence="15" type="ORF">RAK27_08225</name>
</gene>
<dbReference type="NCBIfam" id="TIGR01007">
    <property type="entry name" value="eps_fam"/>
    <property type="match status" value="1"/>
</dbReference>
<dbReference type="PANTHER" id="PTHR32309:SF13">
    <property type="entry name" value="FERRIC ENTEROBACTIN TRANSPORT PROTEIN FEPE"/>
    <property type="match status" value="1"/>
</dbReference>
<dbReference type="GeneID" id="83605320"/>
<dbReference type="GO" id="GO:0005524">
    <property type="term" value="F:ATP binding"/>
    <property type="evidence" value="ECO:0007669"/>
    <property type="project" value="UniProtKB-KW"/>
</dbReference>
<dbReference type="GO" id="GO:0004715">
    <property type="term" value="F:non-membrane spanning protein tyrosine kinase activity"/>
    <property type="evidence" value="ECO:0007669"/>
    <property type="project" value="UniProtKB-EC"/>
</dbReference>
<dbReference type="GO" id="GO:0000271">
    <property type="term" value="P:polysaccharide biosynthetic process"/>
    <property type="evidence" value="ECO:0007669"/>
    <property type="project" value="UniProtKB-KW"/>
</dbReference>
<evidence type="ECO:0000256" key="7">
    <source>
        <dbReference type="ARBA" id="ARBA00022777"/>
    </source>
</evidence>
<evidence type="ECO:0000256" key="3">
    <source>
        <dbReference type="ARBA" id="ARBA00011903"/>
    </source>
</evidence>
<evidence type="ECO:0000256" key="12">
    <source>
        <dbReference type="ARBA" id="ARBA00024964"/>
    </source>
</evidence>
<evidence type="ECO:0000256" key="6">
    <source>
        <dbReference type="ARBA" id="ARBA00022741"/>
    </source>
</evidence>
<evidence type="ECO:0000256" key="4">
    <source>
        <dbReference type="ARBA" id="ARBA00019200"/>
    </source>
</evidence>
<evidence type="ECO:0000256" key="11">
    <source>
        <dbReference type="ARBA" id="ARBA00023169"/>
    </source>
</evidence>
<evidence type="ECO:0000256" key="13">
    <source>
        <dbReference type="ARBA" id="ARBA00051245"/>
    </source>
</evidence>
<dbReference type="RefSeq" id="WP_057001604.1">
    <property type="nucleotide sequence ID" value="NZ_CAJGUR010000032.1"/>
</dbReference>
<dbReference type="InterPro" id="IPR005702">
    <property type="entry name" value="Wzc-like_C"/>
</dbReference>
<keyword evidence="7 15" id="KW-0418">Kinase</keyword>
<dbReference type="GO" id="GO:0042802">
    <property type="term" value="F:identical protein binding"/>
    <property type="evidence" value="ECO:0007669"/>
    <property type="project" value="UniProtKB-ARBA"/>
</dbReference>
<dbReference type="GO" id="GO:0005886">
    <property type="term" value="C:plasma membrane"/>
    <property type="evidence" value="ECO:0007669"/>
    <property type="project" value="TreeGrafter"/>
</dbReference>
<keyword evidence="11" id="KW-0270">Exopolysaccharide synthesis</keyword>
<dbReference type="EC" id="2.7.10.2" evidence="3"/>
<comment type="pathway">
    <text evidence="1">Capsule biogenesis; capsule polysaccharide biosynthesis.</text>
</comment>
<dbReference type="Pfam" id="PF13614">
    <property type="entry name" value="AAA_31"/>
    <property type="match status" value="1"/>
</dbReference>
<accession>A0AAW9K4L9</accession>
<dbReference type="Proteomes" id="UP001290462">
    <property type="component" value="Unassembled WGS sequence"/>
</dbReference>
<comment type="caution">
    <text evidence="15">The sequence shown here is derived from an EMBL/GenBank/DDBJ whole genome shotgun (WGS) entry which is preliminary data.</text>
</comment>
<evidence type="ECO:0000256" key="1">
    <source>
        <dbReference type="ARBA" id="ARBA00005132"/>
    </source>
</evidence>
<evidence type="ECO:0000256" key="2">
    <source>
        <dbReference type="ARBA" id="ARBA00007316"/>
    </source>
</evidence>
<comment type="similarity">
    <text evidence="2">Belongs to the CpsD/CapB family.</text>
</comment>
<dbReference type="Gene3D" id="3.40.50.300">
    <property type="entry name" value="P-loop containing nucleotide triphosphate hydrolases"/>
    <property type="match status" value="1"/>
</dbReference>
<evidence type="ECO:0000256" key="9">
    <source>
        <dbReference type="ARBA" id="ARBA00022903"/>
    </source>
</evidence>
<dbReference type="FunFam" id="3.40.50.300:FF:000527">
    <property type="entry name" value="Tyrosine-protein kinase etk"/>
    <property type="match status" value="1"/>
</dbReference>
<keyword evidence="8" id="KW-0067">ATP-binding</keyword>
<dbReference type="InterPro" id="IPR025669">
    <property type="entry name" value="AAA_dom"/>
</dbReference>
<organism evidence="15 16">
    <name type="scientific">Carnobacterium maltaromaticum</name>
    <name type="common">Carnobacterium piscicola</name>
    <dbReference type="NCBI Taxonomy" id="2751"/>
    <lineage>
        <taxon>Bacteria</taxon>
        <taxon>Bacillati</taxon>
        <taxon>Bacillota</taxon>
        <taxon>Bacilli</taxon>
        <taxon>Lactobacillales</taxon>
        <taxon>Carnobacteriaceae</taxon>
        <taxon>Carnobacterium</taxon>
    </lineage>
</organism>
<keyword evidence="6" id="KW-0547">Nucleotide-binding</keyword>
<dbReference type="SUPFAM" id="SSF52540">
    <property type="entry name" value="P-loop containing nucleoside triphosphate hydrolases"/>
    <property type="match status" value="1"/>
</dbReference>
<evidence type="ECO:0000313" key="16">
    <source>
        <dbReference type="Proteomes" id="UP001290462"/>
    </source>
</evidence>
<feature type="domain" description="AAA" evidence="14">
    <location>
        <begin position="62"/>
        <end position="183"/>
    </location>
</feature>